<evidence type="ECO:0000256" key="5">
    <source>
        <dbReference type="HAMAP-Rule" id="MF_00902"/>
    </source>
</evidence>
<keyword evidence="5" id="KW-0811">Translocation</keyword>
<dbReference type="AlphaFoldDB" id="A0A396ZAH8"/>
<comment type="similarity">
    <text evidence="5">Belongs to the TatC family.</text>
</comment>
<dbReference type="GO" id="GO:0033281">
    <property type="term" value="C:TAT protein transport complex"/>
    <property type="evidence" value="ECO:0007669"/>
    <property type="project" value="UniProtKB-UniRule"/>
</dbReference>
<dbReference type="NCBIfam" id="TIGR00945">
    <property type="entry name" value="tatC"/>
    <property type="match status" value="1"/>
</dbReference>
<gene>
    <name evidence="5 7" type="primary">tatC</name>
    <name evidence="7" type="ORF">DLM75_09960</name>
</gene>
<feature type="transmembrane region" description="Helical" evidence="5">
    <location>
        <begin position="137"/>
        <end position="155"/>
    </location>
</feature>
<protein>
    <recommendedName>
        <fullName evidence="5">Sec-independent protein translocase protein TatC</fullName>
    </recommendedName>
</protein>
<keyword evidence="3 5" id="KW-1133">Transmembrane helix</keyword>
<dbReference type="GO" id="GO:0043953">
    <property type="term" value="P:protein transport by the Tat complex"/>
    <property type="evidence" value="ECO:0007669"/>
    <property type="project" value="UniProtKB-UniRule"/>
</dbReference>
<dbReference type="Pfam" id="PF00902">
    <property type="entry name" value="TatC"/>
    <property type="match status" value="1"/>
</dbReference>
<feature type="transmembrane region" description="Helical" evidence="5">
    <location>
        <begin position="189"/>
        <end position="213"/>
    </location>
</feature>
<sequence length="272" mass="31156">MCLTIRGMAGTKKKPKPTSLPQPERSTESLVRDREKFMTLGDHLEELRMVLIRSLLVVAVIMGISLFFGEEIHRILAQPYKNVLGPQATFYQIKLMAPFMIYLKSSFMISILLGLPFVLFFLWGFVSPALDPKTDRYGKFLILFSTLLFWFGVWLCWTEAFENLLRIFLVNFRPPDIESRLPIDEYYEIFFNIHLIFGLSFQLPIVLILLGSLGIIRASFLISRWREAIIGLAVAAAVLSPGPDLISMLFLFVPLTILFAVSIVLMKVIERE</sequence>
<comment type="function">
    <text evidence="5">Part of the twin-arginine translocation (Tat) system that transports large folded proteins containing a characteristic twin-arginine motif in their signal peptide across membranes.</text>
</comment>
<feature type="region of interest" description="Disordered" evidence="6">
    <location>
        <begin position="6"/>
        <end position="26"/>
    </location>
</feature>
<evidence type="ECO:0000256" key="1">
    <source>
        <dbReference type="ARBA" id="ARBA00004141"/>
    </source>
</evidence>
<comment type="caution">
    <text evidence="7">The sequence shown here is derived from an EMBL/GenBank/DDBJ whole genome shotgun (WGS) entry which is preliminary data.</text>
</comment>
<evidence type="ECO:0000313" key="8">
    <source>
        <dbReference type="Proteomes" id="UP000265798"/>
    </source>
</evidence>
<evidence type="ECO:0000256" key="4">
    <source>
        <dbReference type="ARBA" id="ARBA00023136"/>
    </source>
</evidence>
<keyword evidence="5" id="KW-1003">Cell membrane</keyword>
<keyword evidence="5" id="KW-0813">Transport</keyword>
<accession>A0A396ZAH8</accession>
<dbReference type="PANTHER" id="PTHR30371">
    <property type="entry name" value="SEC-INDEPENDENT PROTEIN TRANSLOCASE PROTEIN TATC"/>
    <property type="match status" value="1"/>
</dbReference>
<dbReference type="PRINTS" id="PR01840">
    <property type="entry name" value="TATCFAMILY"/>
</dbReference>
<dbReference type="Proteomes" id="UP000265798">
    <property type="component" value="Unassembled WGS sequence"/>
</dbReference>
<dbReference type="InterPro" id="IPR002033">
    <property type="entry name" value="TatC"/>
</dbReference>
<proteinExistence type="inferred from homology"/>
<feature type="transmembrane region" description="Helical" evidence="5">
    <location>
        <begin position="101"/>
        <end position="125"/>
    </location>
</feature>
<dbReference type="GO" id="GO:0065002">
    <property type="term" value="P:intracellular protein transmembrane transport"/>
    <property type="evidence" value="ECO:0007669"/>
    <property type="project" value="TreeGrafter"/>
</dbReference>
<evidence type="ECO:0000313" key="7">
    <source>
        <dbReference type="EMBL" id="RHX90707.1"/>
    </source>
</evidence>
<feature type="transmembrane region" description="Helical" evidence="5">
    <location>
        <begin position="248"/>
        <end position="269"/>
    </location>
</feature>
<comment type="subcellular location">
    <subcellularLocation>
        <location evidence="5">Cell membrane</location>
        <topology evidence="5">Multi-pass membrane protein</topology>
    </subcellularLocation>
    <subcellularLocation>
        <location evidence="1">Membrane</location>
        <topology evidence="1">Multi-pass membrane protein</topology>
    </subcellularLocation>
</comment>
<feature type="transmembrane region" description="Helical" evidence="5">
    <location>
        <begin position="225"/>
        <end position="242"/>
    </location>
</feature>
<dbReference type="GO" id="GO:0009977">
    <property type="term" value="F:proton motive force dependent protein transmembrane transporter activity"/>
    <property type="evidence" value="ECO:0007669"/>
    <property type="project" value="TreeGrafter"/>
</dbReference>
<evidence type="ECO:0000256" key="2">
    <source>
        <dbReference type="ARBA" id="ARBA00022692"/>
    </source>
</evidence>
<keyword evidence="2 5" id="KW-0812">Transmembrane</keyword>
<dbReference type="EMBL" id="QHCT01000002">
    <property type="protein sequence ID" value="RHX90707.1"/>
    <property type="molecule type" value="Genomic_DNA"/>
</dbReference>
<keyword evidence="5" id="KW-0653">Protein transport</keyword>
<feature type="transmembrane region" description="Helical" evidence="5">
    <location>
        <begin position="50"/>
        <end position="69"/>
    </location>
</feature>
<name>A0A396ZAH8_9LEPT</name>
<organism evidence="7 8">
    <name type="scientific">Leptospira stimsonii</name>
    <dbReference type="NCBI Taxonomy" id="2202203"/>
    <lineage>
        <taxon>Bacteria</taxon>
        <taxon>Pseudomonadati</taxon>
        <taxon>Spirochaetota</taxon>
        <taxon>Spirochaetia</taxon>
        <taxon>Leptospirales</taxon>
        <taxon>Leptospiraceae</taxon>
        <taxon>Leptospira</taxon>
    </lineage>
</organism>
<evidence type="ECO:0000256" key="6">
    <source>
        <dbReference type="SAM" id="MobiDB-lite"/>
    </source>
</evidence>
<dbReference type="HAMAP" id="MF_00902">
    <property type="entry name" value="TatC"/>
    <property type="match status" value="1"/>
</dbReference>
<keyword evidence="4 5" id="KW-0472">Membrane</keyword>
<evidence type="ECO:0000256" key="3">
    <source>
        <dbReference type="ARBA" id="ARBA00022989"/>
    </source>
</evidence>
<reference evidence="8" key="1">
    <citation type="submission" date="2018-05" db="EMBL/GenBank/DDBJ databases">
        <title>Leptospira yasudae sp. nov. and Leptospira stimsonii sp. nov., two pathogenic species of the genus Leptospira isolated from environmental sources.</title>
        <authorList>
            <person name="Casanovas-Massana A."/>
            <person name="Hamond C."/>
            <person name="Santos L.A."/>
            <person name="Hacker K.P."/>
            <person name="Balassiano I."/>
            <person name="Medeiros M.A."/>
            <person name="Reis M.G."/>
            <person name="Ko A.I."/>
            <person name="Wunder E.A."/>
        </authorList>
    </citation>
    <scope>NUCLEOTIDE SEQUENCE [LARGE SCALE GENOMIC DNA]</scope>
    <source>
        <strain evidence="8">Yale</strain>
    </source>
</reference>
<dbReference type="PANTHER" id="PTHR30371:SF0">
    <property type="entry name" value="SEC-INDEPENDENT PROTEIN TRANSLOCASE PROTEIN TATC, CHLOROPLASTIC-RELATED"/>
    <property type="match status" value="1"/>
</dbReference>
<dbReference type="OrthoDB" id="323869at2"/>
<comment type="subunit">
    <text evidence="5">Forms a complex with TatA.</text>
</comment>